<evidence type="ECO:0000313" key="1">
    <source>
        <dbReference type="EMBL" id="OXE32644.1"/>
    </source>
</evidence>
<accession>A0A227JE19</accession>
<reference evidence="1 2" key="1">
    <citation type="journal article" date="2017" name="Appl. Environ. Microbiol.">
        <title>Parallel evolution of two clades of a major Atlantic endemic Vibrio parahaemolyticus pathogen lineage by independent acquisition of related pathogenicity islands.</title>
        <authorList>
            <person name="Xu F."/>
            <person name="Gonzalez-Escalona N."/>
            <person name="Drees K.P."/>
            <person name="Sebra R.P."/>
            <person name="Cooper V.S."/>
            <person name="Jones S.H."/>
            <person name="Whistler C.A."/>
        </authorList>
    </citation>
    <scope>NUCLEOTIDE SEQUENCE [LARGE SCALE GENOMIC DNA]</scope>
    <source>
        <strain evidence="1 2">MAVP-3</strain>
    </source>
</reference>
<dbReference type="EMBL" id="NIXT01000585">
    <property type="protein sequence ID" value="OXE32644.1"/>
    <property type="molecule type" value="Genomic_DNA"/>
</dbReference>
<evidence type="ECO:0000313" key="2">
    <source>
        <dbReference type="Proteomes" id="UP000214596"/>
    </source>
</evidence>
<sequence>GWYYTESDMRHMGIKNLTVQGELLNTLNYNNSEINSCLMPQIFN</sequence>
<comment type="caution">
    <text evidence="1">The sequence shown here is derived from an EMBL/GenBank/DDBJ whole genome shotgun (WGS) entry which is preliminary data.</text>
</comment>
<dbReference type="Proteomes" id="UP000214596">
    <property type="component" value="Unassembled WGS sequence"/>
</dbReference>
<protein>
    <submittedName>
        <fullName evidence="1">Uncharacterized protein</fullName>
    </submittedName>
</protein>
<dbReference type="AlphaFoldDB" id="A0A227JE19"/>
<gene>
    <name evidence="1" type="ORF">CA163_11650</name>
</gene>
<name>A0A227JE19_VIBPH</name>
<organism evidence="1 2">
    <name type="scientific">Vibrio parahaemolyticus</name>
    <dbReference type="NCBI Taxonomy" id="670"/>
    <lineage>
        <taxon>Bacteria</taxon>
        <taxon>Pseudomonadati</taxon>
        <taxon>Pseudomonadota</taxon>
        <taxon>Gammaproteobacteria</taxon>
        <taxon>Vibrionales</taxon>
        <taxon>Vibrionaceae</taxon>
        <taxon>Vibrio</taxon>
    </lineage>
</organism>
<proteinExistence type="predicted"/>
<feature type="non-terminal residue" evidence="1">
    <location>
        <position position="1"/>
    </location>
</feature>